<dbReference type="Gene3D" id="3.30.420.10">
    <property type="entry name" value="Ribonuclease H-like superfamily/Ribonuclease H"/>
    <property type="match status" value="1"/>
</dbReference>
<dbReference type="PANTHER" id="PTHR46060">
    <property type="entry name" value="MARINER MOS1 TRANSPOSASE-LIKE PROTEIN"/>
    <property type="match status" value="1"/>
</dbReference>
<evidence type="ECO:0008006" key="3">
    <source>
        <dbReference type="Google" id="ProtNLM"/>
    </source>
</evidence>
<proteinExistence type="predicted"/>
<gene>
    <name evidence="1" type="ORF">LAZ67_8001071</name>
</gene>
<accession>A0ABY6KUY1</accession>
<sequence>MNLVQVNHQQQILLRQGRITYQQLEESVDIRSVAINTIINDHLKYIKLVIRWVPHILNEDQKLIRVEWCNFMLKKFDESKSKAVFNIITGDETYIYNFDLETRRQFTLWCSSKSLPSKKFRRARSVGISLNGRTDLHVFEGGSLTGQRYHDDILEKYVLSLVYLEGTDFVLMDDNVHSHRANLVNQYLQDTGIIKNGLASQRSPDFNLMNLPLGDKFPVFVPLPEALIRPRMFSKEKGL</sequence>
<evidence type="ECO:0000313" key="2">
    <source>
        <dbReference type="Proteomes" id="UP001235939"/>
    </source>
</evidence>
<protein>
    <recommendedName>
        <fullName evidence="3">Tc1-like transposase DDE domain-containing protein</fullName>
    </recommendedName>
</protein>
<dbReference type="PANTHER" id="PTHR46060:SF1">
    <property type="entry name" value="MARINER MOS1 TRANSPOSASE-LIKE PROTEIN"/>
    <property type="match status" value="1"/>
</dbReference>
<reference evidence="1 2" key="1">
    <citation type="submission" date="2022-01" db="EMBL/GenBank/DDBJ databases">
        <title>A chromosomal length assembly of Cordylochernes scorpioides.</title>
        <authorList>
            <person name="Zeh D."/>
            <person name="Zeh J."/>
        </authorList>
    </citation>
    <scope>NUCLEOTIDE SEQUENCE [LARGE SCALE GENOMIC DNA]</scope>
    <source>
        <strain evidence="1">IN4F17</strain>
        <tissue evidence="1">Whole Body</tissue>
    </source>
</reference>
<dbReference type="InterPro" id="IPR036397">
    <property type="entry name" value="RNaseH_sf"/>
</dbReference>
<keyword evidence="2" id="KW-1185">Reference proteome</keyword>
<name>A0ABY6KUY1_9ARAC</name>
<dbReference type="Proteomes" id="UP001235939">
    <property type="component" value="Chromosome 08"/>
</dbReference>
<organism evidence="1 2">
    <name type="scientific">Cordylochernes scorpioides</name>
    <dbReference type="NCBI Taxonomy" id="51811"/>
    <lineage>
        <taxon>Eukaryota</taxon>
        <taxon>Metazoa</taxon>
        <taxon>Ecdysozoa</taxon>
        <taxon>Arthropoda</taxon>
        <taxon>Chelicerata</taxon>
        <taxon>Arachnida</taxon>
        <taxon>Pseudoscorpiones</taxon>
        <taxon>Cheliferoidea</taxon>
        <taxon>Chernetidae</taxon>
        <taxon>Cordylochernes</taxon>
    </lineage>
</organism>
<dbReference type="EMBL" id="CP092870">
    <property type="protein sequence ID" value="UYV70905.1"/>
    <property type="molecule type" value="Genomic_DNA"/>
</dbReference>
<dbReference type="InterPro" id="IPR052709">
    <property type="entry name" value="Transposase-MT_Hybrid"/>
</dbReference>
<evidence type="ECO:0000313" key="1">
    <source>
        <dbReference type="EMBL" id="UYV70905.1"/>
    </source>
</evidence>